<dbReference type="Proteomes" id="UP001242480">
    <property type="component" value="Unassembled WGS sequence"/>
</dbReference>
<dbReference type="InterPro" id="IPR028978">
    <property type="entry name" value="Chorismate_lyase_/UTRA_dom_sf"/>
</dbReference>
<sequence length="276" mass="29630">MKATASTISAIPERRGAEAADEAGMAALDLLPNQVLSRADGPLYRQLTGLLKAPISDGLLAPGSTLPREADLAERFGISLITVRQALRELESEGFIRKRAAKPAVVAARTGRPKPSFGFSSLAAIAESTKDRRLEIRSYRKEKSALASATFGLPAEAACHCLRAVLFVGAQPACQCTFYFPPAIGGRLARADFDDVVVFRSVQRHLGIKLSGARVTVRAELADASLARTLDCEAGDPILVTEMVYRSAEGEPVELTINKNRADFFSLTFEAPNDIV</sequence>
<proteinExistence type="predicted"/>
<dbReference type="SUPFAM" id="SSF64288">
    <property type="entry name" value="Chorismate lyase-like"/>
    <property type="match status" value="1"/>
</dbReference>
<protein>
    <submittedName>
        <fullName evidence="5">GntR family transcriptional regulator</fullName>
    </submittedName>
</protein>
<evidence type="ECO:0000256" key="1">
    <source>
        <dbReference type="ARBA" id="ARBA00023015"/>
    </source>
</evidence>
<dbReference type="RefSeq" id="WP_307282809.1">
    <property type="nucleotide sequence ID" value="NZ_JAUSVX010000019.1"/>
</dbReference>
<reference evidence="5 6" key="1">
    <citation type="submission" date="2023-07" db="EMBL/GenBank/DDBJ databases">
        <title>Genomic Encyclopedia of Type Strains, Phase IV (KMG-IV): sequencing the most valuable type-strain genomes for metagenomic binning, comparative biology and taxonomic classification.</title>
        <authorList>
            <person name="Goeker M."/>
        </authorList>
    </citation>
    <scope>NUCLEOTIDE SEQUENCE [LARGE SCALE GENOMIC DNA]</scope>
    <source>
        <strain evidence="5 6">DSM 19619</strain>
    </source>
</reference>
<dbReference type="InterPro" id="IPR011663">
    <property type="entry name" value="UTRA"/>
</dbReference>
<accession>A0ABU0JKG7</accession>
<evidence type="ECO:0000313" key="5">
    <source>
        <dbReference type="EMBL" id="MDQ0473971.1"/>
    </source>
</evidence>
<dbReference type="SUPFAM" id="SSF46785">
    <property type="entry name" value="Winged helix' DNA-binding domain"/>
    <property type="match status" value="1"/>
</dbReference>
<dbReference type="InterPro" id="IPR050679">
    <property type="entry name" value="Bact_HTH_transcr_reg"/>
</dbReference>
<name>A0ABU0JKG7_9HYPH</name>
<evidence type="ECO:0000256" key="3">
    <source>
        <dbReference type="ARBA" id="ARBA00023163"/>
    </source>
</evidence>
<evidence type="ECO:0000259" key="4">
    <source>
        <dbReference type="PROSITE" id="PS50949"/>
    </source>
</evidence>
<dbReference type="SMART" id="SM00866">
    <property type="entry name" value="UTRA"/>
    <property type="match status" value="1"/>
</dbReference>
<organism evidence="5 6">
    <name type="scientific">Labrys wisconsinensis</name>
    <dbReference type="NCBI Taxonomy" id="425677"/>
    <lineage>
        <taxon>Bacteria</taxon>
        <taxon>Pseudomonadati</taxon>
        <taxon>Pseudomonadota</taxon>
        <taxon>Alphaproteobacteria</taxon>
        <taxon>Hyphomicrobiales</taxon>
        <taxon>Xanthobacteraceae</taxon>
        <taxon>Labrys</taxon>
    </lineage>
</organism>
<keyword evidence="2" id="KW-0238">DNA-binding</keyword>
<keyword evidence="6" id="KW-1185">Reference proteome</keyword>
<dbReference type="EMBL" id="JAUSVX010000019">
    <property type="protein sequence ID" value="MDQ0473971.1"/>
    <property type="molecule type" value="Genomic_DNA"/>
</dbReference>
<dbReference type="PANTHER" id="PTHR44846">
    <property type="entry name" value="MANNOSYL-D-GLYCERATE TRANSPORT/METABOLISM SYSTEM REPRESSOR MNGR-RELATED"/>
    <property type="match status" value="1"/>
</dbReference>
<dbReference type="InterPro" id="IPR000524">
    <property type="entry name" value="Tscrpt_reg_HTH_GntR"/>
</dbReference>
<dbReference type="Gene3D" id="3.40.1410.10">
    <property type="entry name" value="Chorismate lyase-like"/>
    <property type="match status" value="1"/>
</dbReference>
<keyword evidence="1" id="KW-0805">Transcription regulation</keyword>
<dbReference type="Pfam" id="PF00392">
    <property type="entry name" value="GntR"/>
    <property type="match status" value="1"/>
</dbReference>
<dbReference type="PRINTS" id="PR00035">
    <property type="entry name" value="HTHGNTR"/>
</dbReference>
<dbReference type="SMART" id="SM00345">
    <property type="entry name" value="HTH_GNTR"/>
    <property type="match status" value="1"/>
</dbReference>
<dbReference type="CDD" id="cd07377">
    <property type="entry name" value="WHTH_GntR"/>
    <property type="match status" value="1"/>
</dbReference>
<keyword evidence="3" id="KW-0804">Transcription</keyword>
<dbReference type="Pfam" id="PF07702">
    <property type="entry name" value="UTRA"/>
    <property type="match status" value="1"/>
</dbReference>
<evidence type="ECO:0000256" key="2">
    <source>
        <dbReference type="ARBA" id="ARBA00023125"/>
    </source>
</evidence>
<evidence type="ECO:0000313" key="6">
    <source>
        <dbReference type="Proteomes" id="UP001242480"/>
    </source>
</evidence>
<dbReference type="InterPro" id="IPR036388">
    <property type="entry name" value="WH-like_DNA-bd_sf"/>
</dbReference>
<dbReference type="PANTHER" id="PTHR44846:SF1">
    <property type="entry name" value="MANNOSYL-D-GLYCERATE TRANSPORT_METABOLISM SYSTEM REPRESSOR MNGR-RELATED"/>
    <property type="match status" value="1"/>
</dbReference>
<dbReference type="PROSITE" id="PS50949">
    <property type="entry name" value="HTH_GNTR"/>
    <property type="match status" value="1"/>
</dbReference>
<gene>
    <name evidence="5" type="ORF">QO011_007010</name>
</gene>
<dbReference type="Gene3D" id="1.10.10.10">
    <property type="entry name" value="Winged helix-like DNA-binding domain superfamily/Winged helix DNA-binding domain"/>
    <property type="match status" value="1"/>
</dbReference>
<comment type="caution">
    <text evidence="5">The sequence shown here is derived from an EMBL/GenBank/DDBJ whole genome shotgun (WGS) entry which is preliminary data.</text>
</comment>
<dbReference type="InterPro" id="IPR036390">
    <property type="entry name" value="WH_DNA-bd_sf"/>
</dbReference>
<feature type="domain" description="HTH gntR-type" evidence="4">
    <location>
        <begin position="41"/>
        <end position="109"/>
    </location>
</feature>